<dbReference type="EMBL" id="JACAZH010000001">
    <property type="protein sequence ID" value="KAF7377144.1"/>
    <property type="molecule type" value="Genomic_DNA"/>
</dbReference>
<evidence type="ECO:0000256" key="1">
    <source>
        <dbReference type="SAM" id="MobiDB-lite"/>
    </source>
</evidence>
<feature type="compositionally biased region" description="Polar residues" evidence="1">
    <location>
        <begin position="527"/>
        <end position="546"/>
    </location>
</feature>
<feature type="region of interest" description="Disordered" evidence="1">
    <location>
        <begin position="150"/>
        <end position="172"/>
    </location>
</feature>
<feature type="region of interest" description="Disordered" evidence="1">
    <location>
        <begin position="794"/>
        <end position="842"/>
    </location>
</feature>
<feature type="compositionally biased region" description="Pro residues" evidence="1">
    <location>
        <begin position="627"/>
        <end position="651"/>
    </location>
</feature>
<feature type="compositionally biased region" description="Basic residues" evidence="1">
    <location>
        <begin position="358"/>
        <end position="371"/>
    </location>
</feature>
<feature type="region of interest" description="Disordered" evidence="1">
    <location>
        <begin position="514"/>
        <end position="574"/>
    </location>
</feature>
<feature type="compositionally biased region" description="Basic and acidic residues" evidence="1">
    <location>
        <begin position="803"/>
        <end position="815"/>
    </location>
</feature>
<dbReference type="AlphaFoldDB" id="A0A8H6ZGL2"/>
<feature type="region of interest" description="Disordered" evidence="1">
    <location>
        <begin position="617"/>
        <end position="677"/>
    </location>
</feature>
<name>A0A8H6ZGL2_9AGAR</name>
<evidence type="ECO:0000313" key="2">
    <source>
        <dbReference type="EMBL" id="KAF7377144.1"/>
    </source>
</evidence>
<organism evidence="2 3">
    <name type="scientific">Mycena sanguinolenta</name>
    <dbReference type="NCBI Taxonomy" id="230812"/>
    <lineage>
        <taxon>Eukaryota</taxon>
        <taxon>Fungi</taxon>
        <taxon>Dikarya</taxon>
        <taxon>Basidiomycota</taxon>
        <taxon>Agaricomycotina</taxon>
        <taxon>Agaricomycetes</taxon>
        <taxon>Agaricomycetidae</taxon>
        <taxon>Agaricales</taxon>
        <taxon>Marasmiineae</taxon>
        <taxon>Mycenaceae</taxon>
        <taxon>Mycena</taxon>
    </lineage>
</organism>
<protein>
    <submittedName>
        <fullName evidence="2">Uncharacterized protein</fullName>
    </submittedName>
</protein>
<dbReference type="Proteomes" id="UP000623467">
    <property type="component" value="Unassembled WGS sequence"/>
</dbReference>
<proteinExistence type="predicted"/>
<feature type="compositionally biased region" description="Polar residues" evidence="1">
    <location>
        <begin position="554"/>
        <end position="571"/>
    </location>
</feature>
<comment type="caution">
    <text evidence="2">The sequence shown here is derived from an EMBL/GenBank/DDBJ whole genome shotgun (WGS) entry which is preliminary data.</text>
</comment>
<sequence>MAPPPWATPEQTTWLQSWYPRFVQRQAEQKLPLFWPSMFEAWFKQYPERVVLGLPLPTDENKRDLTPDEMTKLTKALEARRGKLQNWFFNQRKKVGNANGNIAASANNTMVQRIFRFSAPKKHRAHHEIELFEKRNPEIVKAALQAAGYDSLNKKNEPDEPNDWTDESADTPAARLKRTKSVRMRLRTRVLRELFQEAPAEELAAIKEEVEAEKRKLREEQLLEGERAGLKSDTPEQRQQGVDALDSVHTDVLRATYLASGWVGMTIVGGPNPRMGGDLTLKVICSGQTPAGNDFEACCVDFDKNIIQPFQDFLRICFGEEDTANWALPSTPEVVMDDVPVRRIVVTRPVAEPEIAKKSKSKKSKSKKKKQVEKNDSIQETILPPSNEDSGTAAKMRTLGCRHRLPVAPRLMPLGEYENFDALAFHSSDMDDLGLDADPPASIWPIGMTAPLSPEAAEAIATQERGGTLNHASMVIDPQLLNPGASFVPMPSAFSPRAVHLVRVATRLTAHLDPHDATCFNPRASENPDQPTRTQRWVHPQTSKAPQTPHAAGATSSPVSLGLESRTTPSTDILPLASKSTSTAIKPSASLSQPTRAAQLVAGIINSHVPATPPPVPPIAAALQSPAPAPSQPTVAPPTPPVISTPPPPFELPGSRPLCKPLPPPKPAKNDKKALSRKTSAAGIAVKETAAAAAWKVATVEAGVEKKRGRPRKPRPSRPMLPQRAPPVGSVYVLSSTNNNRAAARQAADTEKAAAEKAAADAAAAQAAKGWTEKTVNGATVVTFTSTRIRKAARNPDGSVVQREVKGTRPRKLDSAEALVARAGSKRKATASTATKGKKRKT</sequence>
<accession>A0A8H6ZGL2</accession>
<feature type="compositionally biased region" description="Basic residues" evidence="1">
    <location>
        <begin position="707"/>
        <end position="716"/>
    </location>
</feature>
<feature type="region of interest" description="Disordered" evidence="1">
    <location>
        <begin position="355"/>
        <end position="393"/>
    </location>
</feature>
<feature type="compositionally biased region" description="Acidic residues" evidence="1">
    <location>
        <begin position="159"/>
        <end position="169"/>
    </location>
</feature>
<keyword evidence="3" id="KW-1185">Reference proteome</keyword>
<feature type="region of interest" description="Disordered" evidence="1">
    <location>
        <begin position="703"/>
        <end position="730"/>
    </location>
</feature>
<dbReference type="OrthoDB" id="3056990at2759"/>
<reference evidence="2" key="1">
    <citation type="submission" date="2020-05" db="EMBL/GenBank/DDBJ databases">
        <title>Mycena genomes resolve the evolution of fungal bioluminescence.</title>
        <authorList>
            <person name="Tsai I.J."/>
        </authorList>
    </citation>
    <scope>NUCLEOTIDE SEQUENCE</scope>
    <source>
        <strain evidence="2">160909Yilan</strain>
    </source>
</reference>
<evidence type="ECO:0000313" key="3">
    <source>
        <dbReference type="Proteomes" id="UP000623467"/>
    </source>
</evidence>
<gene>
    <name evidence="2" type="ORF">MSAN_00133500</name>
</gene>